<dbReference type="Proteomes" id="UP001176940">
    <property type="component" value="Unassembled WGS sequence"/>
</dbReference>
<protein>
    <recommendedName>
        <fullName evidence="1">Microtubule-associated serine/threonine-protein kinase pre-PK domain-containing protein</fullName>
    </recommendedName>
</protein>
<reference evidence="2" key="1">
    <citation type="submission" date="2023-07" db="EMBL/GenBank/DDBJ databases">
        <authorList>
            <person name="Stuckert A."/>
        </authorList>
    </citation>
    <scope>NUCLEOTIDE SEQUENCE</scope>
</reference>
<proteinExistence type="predicted"/>
<feature type="domain" description="Microtubule-associated serine/threonine-protein kinase pre-PK" evidence="1">
    <location>
        <begin position="29"/>
        <end position="56"/>
    </location>
</feature>
<gene>
    <name evidence="2" type="ORF">RIMI_LOCUS13435363</name>
</gene>
<evidence type="ECO:0000259" key="1">
    <source>
        <dbReference type="Pfam" id="PF08926"/>
    </source>
</evidence>
<sequence>MDTQATAPWIAPETFPQMLLPTSPSCLRGGTDGRRWSLASLPSSGYGTNTPSSAVRPARLRRSCTSCHFSRPRTSCTS</sequence>
<dbReference type="InterPro" id="IPR015022">
    <property type="entry name" value="MAST_pre-PK_dom"/>
</dbReference>
<evidence type="ECO:0000313" key="3">
    <source>
        <dbReference type="Proteomes" id="UP001176940"/>
    </source>
</evidence>
<keyword evidence="3" id="KW-1185">Reference proteome</keyword>
<accession>A0ABN9LUX1</accession>
<dbReference type="EMBL" id="CAUEEQ010033183">
    <property type="protein sequence ID" value="CAJ0951414.1"/>
    <property type="molecule type" value="Genomic_DNA"/>
</dbReference>
<name>A0ABN9LUX1_9NEOB</name>
<organism evidence="2 3">
    <name type="scientific">Ranitomeya imitator</name>
    <name type="common">mimic poison frog</name>
    <dbReference type="NCBI Taxonomy" id="111125"/>
    <lineage>
        <taxon>Eukaryota</taxon>
        <taxon>Metazoa</taxon>
        <taxon>Chordata</taxon>
        <taxon>Craniata</taxon>
        <taxon>Vertebrata</taxon>
        <taxon>Euteleostomi</taxon>
        <taxon>Amphibia</taxon>
        <taxon>Batrachia</taxon>
        <taxon>Anura</taxon>
        <taxon>Neobatrachia</taxon>
        <taxon>Hyloidea</taxon>
        <taxon>Dendrobatidae</taxon>
        <taxon>Dendrobatinae</taxon>
        <taxon>Ranitomeya</taxon>
    </lineage>
</organism>
<evidence type="ECO:0000313" key="2">
    <source>
        <dbReference type="EMBL" id="CAJ0951414.1"/>
    </source>
</evidence>
<dbReference type="Pfam" id="PF08926">
    <property type="entry name" value="DUF1908"/>
    <property type="match status" value="1"/>
</dbReference>
<comment type="caution">
    <text evidence="2">The sequence shown here is derived from an EMBL/GenBank/DDBJ whole genome shotgun (WGS) entry which is preliminary data.</text>
</comment>